<sequence>MTIGSSSSKTGATTSDHHPPSSETGATTSHQPPSSSPPSAKSSPACAACKYQRRKCKPDCTLAPYFPANQPHQFLNAHRLFGVSKILKMVRHLDPRHRPDAMRSIIFQSNARAHDPVGGCYRIIRDLERQLQRDHDELALVRRQLAICQDQDRAQAPANLSPADLNNLPNPLLNPPDDDSHFVQPGQQFCDFCCYGGSDSCADNMFMSIADSSDCVLEGCVSQDFANGEDDDRRPGIHGLELG</sequence>
<comment type="similarity">
    <text evidence="1">Belongs to the LOB domain-containing protein family.</text>
</comment>
<organism evidence="4 5">
    <name type="scientific">Cocos nucifera</name>
    <name type="common">Coconut palm</name>
    <dbReference type="NCBI Taxonomy" id="13894"/>
    <lineage>
        <taxon>Eukaryota</taxon>
        <taxon>Viridiplantae</taxon>
        <taxon>Streptophyta</taxon>
        <taxon>Embryophyta</taxon>
        <taxon>Tracheophyta</taxon>
        <taxon>Spermatophyta</taxon>
        <taxon>Magnoliopsida</taxon>
        <taxon>Liliopsida</taxon>
        <taxon>Arecaceae</taxon>
        <taxon>Arecoideae</taxon>
        <taxon>Cocoseae</taxon>
        <taxon>Attaleinae</taxon>
        <taxon>Cocos</taxon>
    </lineage>
</organism>
<dbReference type="InterPro" id="IPR004883">
    <property type="entry name" value="LOB"/>
</dbReference>
<dbReference type="AlphaFoldDB" id="A0A8K0N207"/>
<feature type="compositionally biased region" description="Polar residues" evidence="2">
    <location>
        <begin position="21"/>
        <end position="31"/>
    </location>
</feature>
<dbReference type="PANTHER" id="PTHR31301:SF186">
    <property type="entry name" value="OS09G0364100 PROTEIN"/>
    <property type="match status" value="1"/>
</dbReference>
<dbReference type="OrthoDB" id="1893065at2759"/>
<evidence type="ECO:0000313" key="4">
    <source>
        <dbReference type="EMBL" id="KAG1346358.1"/>
    </source>
</evidence>
<dbReference type="PROSITE" id="PS50891">
    <property type="entry name" value="LOB"/>
    <property type="match status" value="1"/>
</dbReference>
<reference evidence="4" key="2">
    <citation type="submission" date="2019-07" db="EMBL/GenBank/DDBJ databases">
        <authorList>
            <person name="Yang Y."/>
            <person name="Bocs S."/>
            <person name="Baudouin L."/>
        </authorList>
    </citation>
    <scope>NUCLEOTIDE SEQUENCE</scope>
    <source>
        <tissue evidence="4">Spear leaf of Hainan Tall coconut</tissue>
    </source>
</reference>
<feature type="region of interest" description="Disordered" evidence="2">
    <location>
        <begin position="1"/>
        <end position="44"/>
    </location>
</feature>
<proteinExistence type="inferred from homology"/>
<feature type="domain" description="LOB" evidence="3">
    <location>
        <begin position="44"/>
        <end position="145"/>
    </location>
</feature>
<dbReference type="Proteomes" id="UP000797356">
    <property type="component" value="Chromosome 6"/>
</dbReference>
<dbReference type="PANTHER" id="PTHR31301">
    <property type="entry name" value="LOB DOMAIN-CONTAINING PROTEIN 4-RELATED"/>
    <property type="match status" value="1"/>
</dbReference>
<reference evidence="4" key="1">
    <citation type="journal article" date="2017" name="Gigascience">
        <title>The genome draft of coconut (Cocos nucifera).</title>
        <authorList>
            <person name="Xiao Y."/>
            <person name="Xu P."/>
            <person name="Fan H."/>
            <person name="Baudouin L."/>
            <person name="Xia W."/>
            <person name="Bocs S."/>
            <person name="Xu J."/>
            <person name="Li Q."/>
            <person name="Guo A."/>
            <person name="Zhou L."/>
            <person name="Li J."/>
            <person name="Wu Y."/>
            <person name="Ma Z."/>
            <person name="Armero A."/>
            <person name="Issali A.E."/>
            <person name="Liu N."/>
            <person name="Peng M."/>
            <person name="Yang Y."/>
        </authorList>
    </citation>
    <scope>NUCLEOTIDE SEQUENCE</scope>
    <source>
        <tissue evidence="4">Spear leaf of Hainan Tall coconut</tissue>
    </source>
</reference>
<comment type="caution">
    <text evidence="4">The sequence shown here is derived from an EMBL/GenBank/DDBJ whole genome shotgun (WGS) entry which is preliminary data.</text>
</comment>
<dbReference type="EMBL" id="CM017877">
    <property type="protein sequence ID" value="KAG1346358.1"/>
    <property type="molecule type" value="Genomic_DNA"/>
</dbReference>
<evidence type="ECO:0000256" key="2">
    <source>
        <dbReference type="SAM" id="MobiDB-lite"/>
    </source>
</evidence>
<gene>
    <name evidence="4" type="ORF">COCNU_06G001870</name>
</gene>
<evidence type="ECO:0000259" key="3">
    <source>
        <dbReference type="PROSITE" id="PS50891"/>
    </source>
</evidence>
<name>A0A8K0N207_COCNU</name>
<evidence type="ECO:0000256" key="1">
    <source>
        <dbReference type="ARBA" id="ARBA00005474"/>
    </source>
</evidence>
<evidence type="ECO:0000313" key="5">
    <source>
        <dbReference type="Proteomes" id="UP000797356"/>
    </source>
</evidence>
<accession>A0A8K0N207</accession>
<feature type="compositionally biased region" description="Low complexity" evidence="2">
    <location>
        <begin position="1"/>
        <end position="14"/>
    </location>
</feature>
<dbReference type="Pfam" id="PF03195">
    <property type="entry name" value="LOB"/>
    <property type="match status" value="1"/>
</dbReference>
<keyword evidence="5" id="KW-1185">Reference proteome</keyword>
<protein>
    <recommendedName>
        <fullName evidence="3">LOB domain-containing protein</fullName>
    </recommendedName>
</protein>